<dbReference type="EMBL" id="MT631477">
    <property type="protein sequence ID" value="QNO51759.1"/>
    <property type="molecule type" value="Genomic_DNA"/>
</dbReference>
<evidence type="ECO:0000313" key="1">
    <source>
        <dbReference type="EMBL" id="QNO51759.1"/>
    </source>
</evidence>
<protein>
    <recommendedName>
        <fullName evidence="2">PIN domain-containing protein</fullName>
    </recommendedName>
</protein>
<dbReference type="Pfam" id="PF11848">
    <property type="entry name" value="DUF3368"/>
    <property type="match status" value="1"/>
</dbReference>
<accession>A0A7G9YUS5</accession>
<proteinExistence type="predicted"/>
<evidence type="ECO:0008006" key="2">
    <source>
        <dbReference type="Google" id="ProtNLM"/>
    </source>
</evidence>
<name>A0A7G9YUS5_9EURY</name>
<gene>
    <name evidence="1" type="ORF">LBHPMFOL_00029</name>
</gene>
<dbReference type="AlphaFoldDB" id="A0A7G9YUS5"/>
<sequence length="165" mass="18733">MKVILDADSLIKLTKAKAKEIVLKNMEAYIPPKVFEETVEIPKEEGYPDAFLIDENLKKGLLAVEKIKENKEAEALITKLRIRGGEADVFRLYKSGDFDVVSSDDGKFLEMLGGLNVPYITPSALIVFLLKKKVLSREDAESYINNLKEMISDEEYYLAIREVEK</sequence>
<dbReference type="InterPro" id="IPR021799">
    <property type="entry name" value="PIN-like_prokaryotic"/>
</dbReference>
<organism evidence="1">
    <name type="scientific">Candidatus Methanophagaceae archaeon ANME-1 ERB6</name>
    <dbReference type="NCBI Taxonomy" id="2759912"/>
    <lineage>
        <taxon>Archaea</taxon>
        <taxon>Methanobacteriati</taxon>
        <taxon>Methanobacteriota</taxon>
        <taxon>Stenosarchaea group</taxon>
        <taxon>Methanomicrobia</taxon>
        <taxon>Candidatus Methanophagales</taxon>
        <taxon>Candidatus Methanophagaceae</taxon>
    </lineage>
</organism>
<reference evidence="1" key="1">
    <citation type="submission" date="2020-06" db="EMBL/GenBank/DDBJ databases">
        <title>Unique genomic features of the anaerobic methanotrophic archaea.</title>
        <authorList>
            <person name="Chadwick G.L."/>
            <person name="Skennerton C.T."/>
            <person name="Laso-Perez R."/>
            <person name="Leu A.O."/>
            <person name="Speth D.R."/>
            <person name="Yu H."/>
            <person name="Morgan-Lang C."/>
            <person name="Hatzenpichler R."/>
            <person name="Goudeau D."/>
            <person name="Malmstrom R."/>
            <person name="Brazelton W.J."/>
            <person name="Woyke T."/>
            <person name="Hallam S.J."/>
            <person name="Tyson G.W."/>
            <person name="Wegener G."/>
            <person name="Boetius A."/>
            <person name="Orphan V."/>
        </authorList>
    </citation>
    <scope>NUCLEOTIDE SEQUENCE</scope>
</reference>